<evidence type="ECO:0000313" key="3">
    <source>
        <dbReference type="Proteomes" id="UP000694569"/>
    </source>
</evidence>
<dbReference type="AlphaFoldDB" id="A0A8C5LP62"/>
<feature type="region of interest" description="Disordered" evidence="1">
    <location>
        <begin position="242"/>
        <end position="323"/>
    </location>
</feature>
<feature type="region of interest" description="Disordered" evidence="1">
    <location>
        <begin position="1"/>
        <end position="43"/>
    </location>
</feature>
<protein>
    <recommendedName>
        <fullName evidence="4">Mineralocorticoid receptor</fullName>
    </recommendedName>
</protein>
<dbReference type="Proteomes" id="UP000694569">
    <property type="component" value="Unplaced"/>
</dbReference>
<evidence type="ECO:0000313" key="2">
    <source>
        <dbReference type="Ensembl" id="ENSLLEP00000002360.1"/>
    </source>
</evidence>
<feature type="region of interest" description="Disordered" evidence="1">
    <location>
        <begin position="67"/>
        <end position="91"/>
    </location>
</feature>
<evidence type="ECO:0000256" key="1">
    <source>
        <dbReference type="SAM" id="MobiDB-lite"/>
    </source>
</evidence>
<feature type="compositionally biased region" description="Polar residues" evidence="1">
    <location>
        <begin position="22"/>
        <end position="39"/>
    </location>
</feature>
<reference evidence="2" key="2">
    <citation type="submission" date="2025-09" db="UniProtKB">
        <authorList>
            <consortium name="Ensembl"/>
        </authorList>
    </citation>
    <scope>IDENTIFICATION</scope>
</reference>
<name>A0A8C5LP62_9ANUR</name>
<dbReference type="OrthoDB" id="5789523at2759"/>
<feature type="compositionally biased region" description="Polar residues" evidence="1">
    <location>
        <begin position="277"/>
        <end position="312"/>
    </location>
</feature>
<feature type="compositionally biased region" description="Low complexity" evidence="1">
    <location>
        <begin position="313"/>
        <end position="323"/>
    </location>
</feature>
<reference evidence="2" key="1">
    <citation type="submission" date="2025-08" db="UniProtKB">
        <authorList>
            <consortium name="Ensembl"/>
        </authorList>
    </citation>
    <scope>IDENTIFICATION</scope>
</reference>
<dbReference type="GeneTree" id="ENSGT00940000159333"/>
<evidence type="ECO:0008006" key="4">
    <source>
        <dbReference type="Google" id="ProtNLM"/>
    </source>
</evidence>
<dbReference type="Ensembl" id="ENSLLET00000002460.1">
    <property type="protein sequence ID" value="ENSLLEP00000002360.1"/>
    <property type="gene ID" value="ENSLLEG00000001529.1"/>
</dbReference>
<proteinExistence type="predicted"/>
<keyword evidence="3" id="KW-1185">Reference proteome</keyword>
<accession>A0A8C5LP62</accession>
<organism evidence="2 3">
    <name type="scientific">Leptobrachium leishanense</name>
    <name type="common">Leishan spiny toad</name>
    <dbReference type="NCBI Taxonomy" id="445787"/>
    <lineage>
        <taxon>Eukaryota</taxon>
        <taxon>Metazoa</taxon>
        <taxon>Chordata</taxon>
        <taxon>Craniata</taxon>
        <taxon>Vertebrata</taxon>
        <taxon>Euteleostomi</taxon>
        <taxon>Amphibia</taxon>
        <taxon>Batrachia</taxon>
        <taxon>Anura</taxon>
        <taxon>Pelobatoidea</taxon>
        <taxon>Megophryidae</taxon>
        <taxon>Leptobrachium</taxon>
    </lineage>
</organism>
<feature type="compositionally biased region" description="Low complexity" evidence="1">
    <location>
        <begin position="253"/>
        <end position="271"/>
    </location>
</feature>
<feature type="compositionally biased region" description="Polar residues" evidence="1">
    <location>
        <begin position="242"/>
        <end position="252"/>
    </location>
</feature>
<sequence>METKGYSNFQESVDMERRWGQVPQSMEYSSSSSRQQTPESPFMEIVNVSCTASAFPMNIEEGDQKDKQDLLPNLHGDPNSPGVSTQEFKPELESKELSATVAESMGLYMDSVRDADYIYDQQSHQGTIGNMYPNIKHLAKFYKQNSLSTFPVDCQNQPVLPKRDAELSVNGRLKGKAVRSPLSSSTSSPSNMTLSVCSPTGINSVSSTTCSTNFGSYAVHSPANQRAQVSCSPTIDNRCSVSHSPAHTSTVESPLSSPLSSMRSPISSPLSHCSLKSPVSSPNNVTMRPSVSSPGTITTRCSLSSPPNVNNRSSISSPAASSMGSSICSPANNTLGFPPPVLPTECGPAQDAVIGTETKNKDVQQILFPKLEAMESEISDSGTTALVKFIKPDPDGNFMNSCFGGSGKADCDSPFPVSVKQEPCKNTCSNSLFKSSPSGNPFPFMDGSYFSFMDDKDYYSLSGILGPPVTSFVGSCEGNGCSNPGLAMGIKQESNDSSFYPESSMPSSAIVGVNSGGQSFYYRIGAQGTISLSRQVNREQSFQHLNPYPPVGSLVDSWKTHSELSQSSLSSRRNDGFPGSGYIPENVSRNTEMHCTNMSWREDACPATLLKVCSTNSISEWRLRAWWRWLTAVHVTKYLG</sequence>
<feature type="compositionally biased region" description="Polar residues" evidence="1">
    <location>
        <begin position="1"/>
        <end position="11"/>
    </location>
</feature>